<dbReference type="RefSeq" id="WP_140669769.1">
    <property type="nucleotide sequence ID" value="NZ_RCZE01000012.1"/>
</dbReference>
<keyword evidence="1" id="KW-0812">Transmembrane</keyword>
<sequence>MSDGIANEVATLVVRHRIKEGARESYEEWLRKTIQTAKTYEGHLGIDVFPSECGGLPFFTSVLRFSCTEKLQAWLNSSDRRQLIVQVQDMLADGDHTEVSQGNEFWFNPIAGQKAPPRWKQASVSFLVILPHTLLVPLIWQPLFAQLPWLRGYLISTFVITVTIVLSVVYVFMPRVTRLFEPWLNSRPFEKKS</sequence>
<evidence type="ECO:0000313" key="3">
    <source>
        <dbReference type="Proteomes" id="UP000317933"/>
    </source>
</evidence>
<keyword evidence="2" id="KW-0560">Oxidoreductase</keyword>
<dbReference type="Proteomes" id="UP000317933">
    <property type="component" value="Unassembled WGS sequence"/>
</dbReference>
<dbReference type="AlphaFoldDB" id="A0A502HI99"/>
<keyword evidence="2" id="KW-0503">Monooxygenase</keyword>
<evidence type="ECO:0000256" key="1">
    <source>
        <dbReference type="SAM" id="Phobius"/>
    </source>
</evidence>
<feature type="transmembrane region" description="Helical" evidence="1">
    <location>
        <begin position="152"/>
        <end position="173"/>
    </location>
</feature>
<dbReference type="PANTHER" id="PTHR40057:SF1">
    <property type="entry name" value="SLR1162 PROTEIN"/>
    <property type="match status" value="1"/>
</dbReference>
<proteinExistence type="predicted"/>
<gene>
    <name evidence="2" type="ORF">EAH78_24270</name>
</gene>
<evidence type="ECO:0000313" key="2">
    <source>
        <dbReference type="EMBL" id="TPG74669.1"/>
    </source>
</evidence>
<dbReference type="InterPro" id="IPR038762">
    <property type="entry name" value="ABM_predict"/>
</dbReference>
<reference evidence="2 3" key="1">
    <citation type="journal article" date="2019" name="Environ. Microbiol.">
        <title>Species interactions and distinct microbial communities in high Arctic permafrost affected cryosols are associated with the CH4 and CO2 gas fluxes.</title>
        <authorList>
            <person name="Altshuler I."/>
            <person name="Hamel J."/>
            <person name="Turney S."/>
            <person name="Magnuson E."/>
            <person name="Levesque R."/>
            <person name="Greer C."/>
            <person name="Whyte L.G."/>
        </authorList>
    </citation>
    <scope>NUCLEOTIDE SEQUENCE [LARGE SCALE GENOMIC DNA]</scope>
    <source>
        <strain evidence="2 3">E3</strain>
    </source>
</reference>
<accession>A0A502HI99</accession>
<dbReference type="InterPro" id="IPR011008">
    <property type="entry name" value="Dimeric_a/b-barrel"/>
</dbReference>
<dbReference type="EMBL" id="RCZE01000012">
    <property type="protein sequence ID" value="TPG74669.1"/>
    <property type="molecule type" value="Genomic_DNA"/>
</dbReference>
<dbReference type="Gene3D" id="3.30.70.100">
    <property type="match status" value="1"/>
</dbReference>
<feature type="transmembrane region" description="Helical" evidence="1">
    <location>
        <begin position="122"/>
        <end position="140"/>
    </location>
</feature>
<keyword evidence="1" id="KW-1133">Transmembrane helix</keyword>
<dbReference type="SUPFAM" id="SSF54909">
    <property type="entry name" value="Dimeric alpha+beta barrel"/>
    <property type="match status" value="1"/>
</dbReference>
<keyword evidence="1" id="KW-0472">Membrane</keyword>
<protein>
    <submittedName>
        <fullName evidence="2">Antibiotic biosynthesis monooxygenase</fullName>
    </submittedName>
</protein>
<dbReference type="PANTHER" id="PTHR40057">
    <property type="entry name" value="SLR1162 PROTEIN"/>
    <property type="match status" value="1"/>
</dbReference>
<dbReference type="GO" id="GO:0004497">
    <property type="term" value="F:monooxygenase activity"/>
    <property type="evidence" value="ECO:0007669"/>
    <property type="project" value="UniProtKB-KW"/>
</dbReference>
<comment type="caution">
    <text evidence="2">The sequence shown here is derived from an EMBL/GenBank/DDBJ whole genome shotgun (WGS) entry which is preliminary data.</text>
</comment>
<name>A0A502HI99_9PSED</name>
<organism evidence="2 3">
    <name type="scientific">Pseudomonas arsenicoxydans</name>
    <dbReference type="NCBI Taxonomy" id="702115"/>
    <lineage>
        <taxon>Bacteria</taxon>
        <taxon>Pseudomonadati</taxon>
        <taxon>Pseudomonadota</taxon>
        <taxon>Gammaproteobacteria</taxon>
        <taxon>Pseudomonadales</taxon>
        <taxon>Pseudomonadaceae</taxon>
        <taxon>Pseudomonas</taxon>
    </lineage>
</organism>